<accession>A0A6P8I7D4</accession>
<dbReference type="GO" id="GO:0000139">
    <property type="term" value="C:Golgi membrane"/>
    <property type="evidence" value="ECO:0007669"/>
    <property type="project" value="UniProtKB-SubCell"/>
</dbReference>
<evidence type="ECO:0000256" key="8">
    <source>
        <dbReference type="ARBA" id="ARBA00022968"/>
    </source>
</evidence>
<evidence type="ECO:0000256" key="13">
    <source>
        <dbReference type="ARBA" id="ARBA00023295"/>
    </source>
</evidence>
<gene>
    <name evidence="20" type="primary">LOC116299384</name>
</gene>
<comment type="pathway">
    <text evidence="2">Protein modification; protein glycosylation.</text>
</comment>
<dbReference type="FunFam" id="2.60.40.1180:FF:000019">
    <property type="entry name" value="Alpha-mannosidase 2"/>
    <property type="match status" value="1"/>
</dbReference>
<dbReference type="Gene3D" id="3.20.110.10">
    <property type="entry name" value="Glycoside hydrolase 38, N terminal domain"/>
    <property type="match status" value="1"/>
</dbReference>
<organism evidence="19 20">
    <name type="scientific">Actinia tenebrosa</name>
    <name type="common">Australian red waratah sea anemone</name>
    <dbReference type="NCBI Taxonomy" id="6105"/>
    <lineage>
        <taxon>Eukaryota</taxon>
        <taxon>Metazoa</taxon>
        <taxon>Cnidaria</taxon>
        <taxon>Anthozoa</taxon>
        <taxon>Hexacorallia</taxon>
        <taxon>Actiniaria</taxon>
        <taxon>Actiniidae</taxon>
        <taxon>Actinia</taxon>
    </lineage>
</organism>
<keyword evidence="13 16" id="KW-0326">Glycosidase</keyword>
<dbReference type="InterPro" id="IPR011013">
    <property type="entry name" value="Gal_mutarotase_sf_dom"/>
</dbReference>
<evidence type="ECO:0000256" key="12">
    <source>
        <dbReference type="ARBA" id="ARBA00023157"/>
    </source>
</evidence>
<comment type="cofactor">
    <cofactor evidence="16">
        <name>Zn(2+)</name>
        <dbReference type="ChEBI" id="CHEBI:29105"/>
    </cofactor>
    <text evidence="16">Binds 1 zinc ion per subunit.</text>
</comment>
<evidence type="ECO:0000256" key="4">
    <source>
        <dbReference type="ARBA" id="ARBA00022692"/>
    </source>
</evidence>
<evidence type="ECO:0000259" key="18">
    <source>
        <dbReference type="SMART" id="SM00872"/>
    </source>
</evidence>
<evidence type="ECO:0000256" key="7">
    <source>
        <dbReference type="ARBA" id="ARBA00022833"/>
    </source>
</evidence>
<reference evidence="20" key="1">
    <citation type="submission" date="2025-08" db="UniProtKB">
        <authorList>
            <consortium name="RefSeq"/>
        </authorList>
    </citation>
    <scope>IDENTIFICATION</scope>
    <source>
        <tissue evidence="20">Tentacle</tissue>
    </source>
</reference>
<evidence type="ECO:0000256" key="16">
    <source>
        <dbReference type="RuleBase" id="RU361199"/>
    </source>
</evidence>
<dbReference type="InterPro" id="IPR013780">
    <property type="entry name" value="Glyco_hydro_b"/>
</dbReference>
<evidence type="ECO:0000256" key="3">
    <source>
        <dbReference type="ARBA" id="ARBA00009792"/>
    </source>
</evidence>
<keyword evidence="5 16" id="KW-0479">Metal-binding</keyword>
<dbReference type="OrthoDB" id="10261055at2759"/>
<evidence type="ECO:0000256" key="10">
    <source>
        <dbReference type="ARBA" id="ARBA00023034"/>
    </source>
</evidence>
<dbReference type="FunFam" id="1.20.1270.50:FF:000001">
    <property type="entry name" value="Alpha-mannosidase"/>
    <property type="match status" value="1"/>
</dbReference>
<dbReference type="Pfam" id="PF09261">
    <property type="entry name" value="Alpha-mann_mid"/>
    <property type="match status" value="1"/>
</dbReference>
<keyword evidence="4 17" id="KW-0812">Transmembrane</keyword>
<evidence type="ECO:0000256" key="11">
    <source>
        <dbReference type="ARBA" id="ARBA00023136"/>
    </source>
</evidence>
<dbReference type="GO" id="GO:0004572">
    <property type="term" value="F:mannosyl-oligosaccharide 1,3-1,6-alpha-mannosidase activity"/>
    <property type="evidence" value="ECO:0007669"/>
    <property type="project" value="UniProtKB-EC"/>
</dbReference>
<comment type="subcellular location">
    <subcellularLocation>
        <location evidence="1">Golgi apparatus membrane</location>
        <topology evidence="1">Single-pass type II membrane protein</topology>
    </subcellularLocation>
</comment>
<evidence type="ECO:0000256" key="2">
    <source>
        <dbReference type="ARBA" id="ARBA00004922"/>
    </source>
</evidence>
<dbReference type="Proteomes" id="UP000515163">
    <property type="component" value="Unplaced"/>
</dbReference>
<keyword evidence="12" id="KW-1015">Disulfide bond</keyword>
<dbReference type="PANTHER" id="PTHR11607:SF3">
    <property type="entry name" value="LYSOSOMAL ALPHA-MANNOSIDASE"/>
    <property type="match status" value="1"/>
</dbReference>
<dbReference type="RefSeq" id="XP_031563898.1">
    <property type="nucleotide sequence ID" value="XM_031708038.1"/>
</dbReference>
<evidence type="ECO:0000313" key="19">
    <source>
        <dbReference type="Proteomes" id="UP000515163"/>
    </source>
</evidence>
<keyword evidence="9 17" id="KW-1133">Transmembrane helix</keyword>
<dbReference type="SUPFAM" id="SSF88688">
    <property type="entry name" value="Families 57/38 glycoside transferase middle domain"/>
    <property type="match status" value="1"/>
</dbReference>
<dbReference type="GeneID" id="116299384"/>
<dbReference type="Gene3D" id="2.70.98.30">
    <property type="entry name" value="Golgi alpha-mannosidase II, domain 4"/>
    <property type="match status" value="1"/>
</dbReference>
<dbReference type="InterPro" id="IPR027291">
    <property type="entry name" value="Glyco_hydro_38_N_sf"/>
</dbReference>
<dbReference type="InterPro" id="IPR011330">
    <property type="entry name" value="Glyco_hydro/deAcase_b/a-brl"/>
</dbReference>
<dbReference type="GO" id="GO:0006491">
    <property type="term" value="P:N-glycan processing"/>
    <property type="evidence" value="ECO:0007669"/>
    <property type="project" value="TreeGrafter"/>
</dbReference>
<dbReference type="PANTHER" id="PTHR11607">
    <property type="entry name" value="ALPHA-MANNOSIDASE"/>
    <property type="match status" value="1"/>
</dbReference>
<keyword evidence="8" id="KW-0735">Signal-anchor</keyword>
<evidence type="ECO:0000256" key="14">
    <source>
        <dbReference type="ARBA" id="ARBA00059516"/>
    </source>
</evidence>
<dbReference type="InterPro" id="IPR050843">
    <property type="entry name" value="Glycosyl_Hydrlase_38"/>
</dbReference>
<feature type="transmembrane region" description="Helical" evidence="17">
    <location>
        <begin position="5"/>
        <end position="24"/>
    </location>
</feature>
<dbReference type="InParanoid" id="A0A6P8I7D4"/>
<dbReference type="Pfam" id="PF07748">
    <property type="entry name" value="Glyco_hydro_38C"/>
    <property type="match status" value="1"/>
</dbReference>
<evidence type="ECO:0000313" key="20">
    <source>
        <dbReference type="RefSeq" id="XP_031563898.1"/>
    </source>
</evidence>
<dbReference type="EC" id="3.2.1.-" evidence="16"/>
<dbReference type="InterPro" id="IPR028995">
    <property type="entry name" value="Glyco_hydro_57/38_cen_sf"/>
</dbReference>
<proteinExistence type="inferred from homology"/>
<dbReference type="SUPFAM" id="SSF74650">
    <property type="entry name" value="Galactose mutarotase-like"/>
    <property type="match status" value="1"/>
</dbReference>
<dbReference type="InterPro" id="IPR037094">
    <property type="entry name" value="Glyco_hydro_38_cen_sf"/>
</dbReference>
<comment type="function">
    <text evidence="14">Catalyzes the first committed step in the biosynthesis of complex N-glycans. It controls conversion of high mannose to complex N-glycans; the final hydrolytic step in the N-glycan maturation pathway.</text>
</comment>
<comment type="similarity">
    <text evidence="3 16">Belongs to the glycosyl hydrolase 38 family.</text>
</comment>
<evidence type="ECO:0000256" key="9">
    <source>
        <dbReference type="ARBA" id="ARBA00022989"/>
    </source>
</evidence>
<keyword evidence="10" id="KW-0333">Golgi apparatus</keyword>
<dbReference type="GO" id="GO:0046872">
    <property type="term" value="F:metal ion binding"/>
    <property type="evidence" value="ECO:0007669"/>
    <property type="project" value="UniProtKB-KW"/>
</dbReference>
<sequence>MKKWVALLGGAMFCVLFFSMYMVVDQLGKTPNYREAFETKVNEKIKVPIKNLEHDMQQLEGSLRMSGKVISRMQDTVVRFHAGDPHLNFTIQDIHIPTVHNYKEEHFTTTNKKPVLQVHQLRTEGKSSNYVESVQGKTSDGVDDGCVFSRVRSWKSTDVKMLDALDVIPFDNPDGGAWKQGWPITYDDHSFDEQPLKVFVVPHSHNDPGWIKTYQQYFHDQTRHILHNIVDALDEDKRRKFIWAEISYFSLWWSSIDEGTRSRALKLIKNGQLEIVTGGWVMNDEANPHFYSMLDQMIEGHQWIKNNLGEDIKPISGWAIDPFGHTPTMAYLLKRMGFNNMLIQRVHYQVKKYLAKTADLEFMWRQTWDHGSSTDIFCHMMPFYSYDVPHTCGPDPKICCQFDFRRLPGGGITCPWRVPPVPITDANVADRAQTLVDQYKKKAQLYKTNVLFVPLGDDFRYEKKFETHAQYTNYQKLFDYINSHPKLKTQAQFGTLSEYFNAIYKRTGTEPGQKPSKLKTLSGDFFTYSDRDDHYWSGYYTSRPFYKNLDRVMESHHRAAEVLFYLAHSRAKQKGSVSFASDELYKLLTKARQNMGLFQHHDGITGTAKDFVVVDYGNRLHKSLRDMQQVMKDSAHFLLLKDKAESPGNHVPRLKIAEERLAQDSIPQKETIIVSSTPRSVVFYNPLSRPRSDVVSLYVSSPRVTVKDSDGNVVPSQTNLAWDDDHKISSTRYKLVFVANTTPLGLSMYHIKEGSRDNDEHHTAKLTAYTRQSEIPKPNEEFSFQTKASGSETISIENEDIMAEFDSSSGFLKSITDKADKSRTDINIEFVTYGTKGYGDKSGAYLFLPDGPAKPHSPLEEVTVYVTKGKVMQEVRVAFPNVLHVVRIYSVDGPESKMLDIQNTVDIRSASNKEFVMRVTSNIKNPNREFFTDLNGFTIQKRKTLDKLPIQANFYPMPSMAFLQDRTKRLSLLSAQPNGVASLQPGSLEVVLDRRLSQDDNRGLGQGVLDNKRTPSNFRLLLERFKDTGKDAPKRETLVYPSLLGHRLSDHLLRPQFTFYTQAETSDAYGKLLPSFSGLTTPLPCDVSLLMLRTIQDGAASRPSDEALMIVHRRGYDCSVINKCLKNTSLGKVILGNLFKGLSMSELNAVTLTMLHEQEKKDPSTPVKLDPMELYSFRVKLS</sequence>
<dbReference type="Gene3D" id="1.20.1270.50">
    <property type="entry name" value="Glycoside hydrolase family 38, central domain"/>
    <property type="match status" value="1"/>
</dbReference>
<dbReference type="InterPro" id="IPR015341">
    <property type="entry name" value="Glyco_hydro_38_cen"/>
</dbReference>
<evidence type="ECO:0000256" key="1">
    <source>
        <dbReference type="ARBA" id="ARBA00004323"/>
    </source>
</evidence>
<dbReference type="FunFam" id="2.70.98.30:FF:000002">
    <property type="entry name" value="Alpha-mannosidase"/>
    <property type="match status" value="1"/>
</dbReference>
<protein>
    <recommendedName>
        <fullName evidence="16">Alpha-mannosidase</fullName>
        <ecNumber evidence="16">3.2.1.-</ecNumber>
    </recommendedName>
</protein>
<keyword evidence="7 16" id="KW-0862">Zinc</keyword>
<dbReference type="Pfam" id="PF01074">
    <property type="entry name" value="Glyco_hydro_38N"/>
    <property type="match status" value="1"/>
</dbReference>
<dbReference type="InterPro" id="IPR000602">
    <property type="entry name" value="Glyco_hydro_38_N"/>
</dbReference>
<evidence type="ECO:0000256" key="15">
    <source>
        <dbReference type="ARBA" id="ARBA00093232"/>
    </source>
</evidence>
<dbReference type="FunFam" id="3.20.110.10:FF:000003">
    <property type="entry name" value="Alpha-mannosidase"/>
    <property type="match status" value="1"/>
</dbReference>
<evidence type="ECO:0000256" key="5">
    <source>
        <dbReference type="ARBA" id="ARBA00022723"/>
    </source>
</evidence>
<dbReference type="FunCoup" id="A0A6P8I7D4">
    <property type="interactions" value="1418"/>
</dbReference>
<dbReference type="AlphaFoldDB" id="A0A6P8I7D4"/>
<comment type="catalytic activity">
    <reaction evidence="15">
        <text>N(4)-{beta-D-GlcNAc-(1-&gt;2)-alpha-D-Man-(1-&gt;3)-[alpha-D-Man-(1-&gt;3)-[alpha-D-Man-(1-&gt;6)]-alpha-D-Man-(1-&gt;6)]-beta-D-Man-(1-&gt;4)-beta-D-GlcNAc-(1-&gt;4)-beta-D-GlcNAc}-L-asparaginyl-[protein] + 2 H2O = 2 alpha-D-mannopyranose + an N(4)-{beta-D-GlcNAc-(1-&gt;2)-alpha-D-Man-(1-&gt;3)-[alpha-D-Man-(1-&gt;6)]-beta-D-Man-(1-&gt;4)-beta-D-GlcNAc-(1-&gt;4)-beta-D-GlcNAc}-L-asparaginyl-[protein]</text>
        <dbReference type="Rhea" id="RHEA:56052"/>
        <dbReference type="Rhea" id="RHEA-COMP:14368"/>
        <dbReference type="Rhea" id="RHEA-COMP:14369"/>
        <dbReference type="ChEBI" id="CHEBI:15377"/>
        <dbReference type="ChEBI" id="CHEBI:28729"/>
        <dbReference type="ChEBI" id="CHEBI:60615"/>
        <dbReference type="ChEBI" id="CHEBI:60625"/>
        <dbReference type="EC" id="3.2.1.114"/>
    </reaction>
</comment>
<evidence type="ECO:0000256" key="6">
    <source>
        <dbReference type="ARBA" id="ARBA00022801"/>
    </source>
</evidence>
<keyword evidence="6 16" id="KW-0378">Hydrolase</keyword>
<keyword evidence="19" id="KW-1185">Reference proteome</keyword>
<dbReference type="SMART" id="SM00872">
    <property type="entry name" value="Alpha-mann_mid"/>
    <property type="match status" value="1"/>
</dbReference>
<dbReference type="KEGG" id="aten:116299384"/>
<dbReference type="InterPro" id="IPR011682">
    <property type="entry name" value="Glyco_hydro_38_C"/>
</dbReference>
<dbReference type="SUPFAM" id="SSF88713">
    <property type="entry name" value="Glycoside hydrolase/deacetylase"/>
    <property type="match status" value="1"/>
</dbReference>
<evidence type="ECO:0000256" key="17">
    <source>
        <dbReference type="SAM" id="Phobius"/>
    </source>
</evidence>
<dbReference type="GO" id="GO:0006013">
    <property type="term" value="P:mannose metabolic process"/>
    <property type="evidence" value="ECO:0007669"/>
    <property type="project" value="InterPro"/>
</dbReference>
<name>A0A6P8I7D4_ACTTE</name>
<feature type="domain" description="Glycoside hydrolase family 38 central" evidence="18">
    <location>
        <begin position="534"/>
        <end position="620"/>
    </location>
</feature>
<dbReference type="Gene3D" id="2.60.40.1180">
    <property type="entry name" value="Golgi alpha-mannosidase II"/>
    <property type="match status" value="1"/>
</dbReference>
<dbReference type="CDD" id="cd10809">
    <property type="entry name" value="GH38N_AMII_GMII_SfManIII_like"/>
    <property type="match status" value="1"/>
</dbReference>
<keyword evidence="11 17" id="KW-0472">Membrane</keyword>
<dbReference type="GO" id="GO:0030246">
    <property type="term" value="F:carbohydrate binding"/>
    <property type="evidence" value="ECO:0007669"/>
    <property type="project" value="InterPro"/>
</dbReference>